<keyword evidence="4" id="KW-1185">Reference proteome</keyword>
<keyword evidence="2" id="KW-0812">Transmembrane</keyword>
<evidence type="ECO:0000256" key="2">
    <source>
        <dbReference type="SAM" id="Phobius"/>
    </source>
</evidence>
<protein>
    <submittedName>
        <fullName evidence="3">Uncharacterized protein</fullName>
    </submittedName>
</protein>
<keyword evidence="2" id="KW-1133">Transmembrane helix</keyword>
<accession>A0ABS4IUP8</accession>
<gene>
    <name evidence="3" type="ORF">J2Z66_002920</name>
</gene>
<reference evidence="3 4" key="1">
    <citation type="submission" date="2021-03" db="EMBL/GenBank/DDBJ databases">
        <title>Genomic Encyclopedia of Type Strains, Phase IV (KMG-IV): sequencing the most valuable type-strain genomes for metagenomic binning, comparative biology and taxonomic classification.</title>
        <authorList>
            <person name="Goeker M."/>
        </authorList>
    </citation>
    <scope>NUCLEOTIDE SEQUENCE [LARGE SCALE GENOMIC DNA]</scope>
    <source>
        <strain evidence="3 4">DSM 26048</strain>
    </source>
</reference>
<feature type="transmembrane region" description="Helical" evidence="2">
    <location>
        <begin position="12"/>
        <end position="32"/>
    </location>
</feature>
<evidence type="ECO:0000313" key="4">
    <source>
        <dbReference type="Proteomes" id="UP001519287"/>
    </source>
</evidence>
<feature type="region of interest" description="Disordered" evidence="1">
    <location>
        <begin position="78"/>
        <end position="145"/>
    </location>
</feature>
<dbReference type="EMBL" id="JAGGLB010000008">
    <property type="protein sequence ID" value="MBP1991313.1"/>
    <property type="molecule type" value="Genomic_DNA"/>
</dbReference>
<evidence type="ECO:0000256" key="1">
    <source>
        <dbReference type="SAM" id="MobiDB-lite"/>
    </source>
</evidence>
<dbReference type="RefSeq" id="WP_209972068.1">
    <property type="nucleotide sequence ID" value="NZ_JAGGLB010000008.1"/>
</dbReference>
<evidence type="ECO:0000313" key="3">
    <source>
        <dbReference type="EMBL" id="MBP1991313.1"/>
    </source>
</evidence>
<organism evidence="3 4">
    <name type="scientific">Paenibacillus eucommiae</name>
    <dbReference type="NCBI Taxonomy" id="1355755"/>
    <lineage>
        <taxon>Bacteria</taxon>
        <taxon>Bacillati</taxon>
        <taxon>Bacillota</taxon>
        <taxon>Bacilli</taxon>
        <taxon>Bacillales</taxon>
        <taxon>Paenibacillaceae</taxon>
        <taxon>Paenibacillus</taxon>
    </lineage>
</organism>
<proteinExistence type="predicted"/>
<feature type="transmembrane region" description="Helical" evidence="2">
    <location>
        <begin position="39"/>
        <end position="59"/>
    </location>
</feature>
<keyword evidence="2" id="KW-0472">Membrane</keyword>
<name>A0ABS4IUP8_9BACL</name>
<comment type="caution">
    <text evidence="3">The sequence shown here is derived from an EMBL/GenBank/DDBJ whole genome shotgun (WGS) entry which is preliminary data.</text>
</comment>
<sequence>MTMVGTLKINWIAASLAGLITFSLSIGNNVFLTTCLRSLYSFIILFILTFGFRFLLGILTTANGLNLNEEHLNEAESHLGSQLDLATPDDDDATRQMLKKNLDSPGQSSGAEDMPFSPLNPPKLVTKNNLDPEQLAGALRRMSED</sequence>
<dbReference type="Proteomes" id="UP001519287">
    <property type="component" value="Unassembled WGS sequence"/>
</dbReference>